<feature type="chain" id="PRO_5012013009" evidence="2">
    <location>
        <begin position="21"/>
        <end position="221"/>
    </location>
</feature>
<evidence type="ECO:0000313" key="4">
    <source>
        <dbReference type="Proteomes" id="UP000242188"/>
    </source>
</evidence>
<dbReference type="AlphaFoldDB" id="A0A210Q3S4"/>
<evidence type="ECO:0000313" key="3">
    <source>
        <dbReference type="EMBL" id="OWF43408.1"/>
    </source>
</evidence>
<feature type="transmembrane region" description="Helical" evidence="1">
    <location>
        <begin position="186"/>
        <end position="210"/>
    </location>
</feature>
<keyword evidence="1" id="KW-0812">Transmembrane</keyword>
<accession>A0A210Q3S4</accession>
<gene>
    <name evidence="3" type="ORF">KP79_PYT21801</name>
</gene>
<keyword evidence="1" id="KW-0472">Membrane</keyword>
<comment type="caution">
    <text evidence="3">The sequence shown here is derived from an EMBL/GenBank/DDBJ whole genome shotgun (WGS) entry which is preliminary data.</text>
</comment>
<organism evidence="3 4">
    <name type="scientific">Mizuhopecten yessoensis</name>
    <name type="common">Japanese scallop</name>
    <name type="synonym">Patinopecten yessoensis</name>
    <dbReference type="NCBI Taxonomy" id="6573"/>
    <lineage>
        <taxon>Eukaryota</taxon>
        <taxon>Metazoa</taxon>
        <taxon>Spiralia</taxon>
        <taxon>Lophotrochozoa</taxon>
        <taxon>Mollusca</taxon>
        <taxon>Bivalvia</taxon>
        <taxon>Autobranchia</taxon>
        <taxon>Pteriomorphia</taxon>
        <taxon>Pectinida</taxon>
        <taxon>Pectinoidea</taxon>
        <taxon>Pectinidae</taxon>
        <taxon>Mizuhopecten</taxon>
    </lineage>
</organism>
<keyword evidence="2" id="KW-0732">Signal</keyword>
<keyword evidence="1" id="KW-1133">Transmembrane helix</keyword>
<evidence type="ECO:0000256" key="1">
    <source>
        <dbReference type="SAM" id="Phobius"/>
    </source>
</evidence>
<sequence>MTSLAVSLLAGLALATTSLAGTPVNFDENASCGVDTFHISLGDSANVTTAGNIALGTGDCVATFLADDSENGCSDELVLCVSVEKINRMCYVTAEFTSSHKVLKLDCSIVKPPPEWCVNGNDELTLRLIQDPIKTHTDYGFVASIFARCAKYNTGQGNIFGLPAPEPEDDRVTFVDVQAAINSTRVIGIVVGVCLACMFLIALLITYFYYKNKAYTGVPSA</sequence>
<reference evidence="3 4" key="1">
    <citation type="journal article" date="2017" name="Nat. Ecol. Evol.">
        <title>Scallop genome provides insights into evolution of bilaterian karyotype and development.</title>
        <authorList>
            <person name="Wang S."/>
            <person name="Zhang J."/>
            <person name="Jiao W."/>
            <person name="Li J."/>
            <person name="Xun X."/>
            <person name="Sun Y."/>
            <person name="Guo X."/>
            <person name="Huan P."/>
            <person name="Dong B."/>
            <person name="Zhang L."/>
            <person name="Hu X."/>
            <person name="Sun X."/>
            <person name="Wang J."/>
            <person name="Zhao C."/>
            <person name="Wang Y."/>
            <person name="Wang D."/>
            <person name="Huang X."/>
            <person name="Wang R."/>
            <person name="Lv J."/>
            <person name="Li Y."/>
            <person name="Zhang Z."/>
            <person name="Liu B."/>
            <person name="Lu W."/>
            <person name="Hui Y."/>
            <person name="Liang J."/>
            <person name="Zhou Z."/>
            <person name="Hou R."/>
            <person name="Li X."/>
            <person name="Liu Y."/>
            <person name="Li H."/>
            <person name="Ning X."/>
            <person name="Lin Y."/>
            <person name="Zhao L."/>
            <person name="Xing Q."/>
            <person name="Dou J."/>
            <person name="Li Y."/>
            <person name="Mao J."/>
            <person name="Guo H."/>
            <person name="Dou H."/>
            <person name="Li T."/>
            <person name="Mu C."/>
            <person name="Jiang W."/>
            <person name="Fu Q."/>
            <person name="Fu X."/>
            <person name="Miao Y."/>
            <person name="Liu J."/>
            <person name="Yu Q."/>
            <person name="Li R."/>
            <person name="Liao H."/>
            <person name="Li X."/>
            <person name="Kong Y."/>
            <person name="Jiang Z."/>
            <person name="Chourrout D."/>
            <person name="Li R."/>
            <person name="Bao Z."/>
        </authorList>
    </citation>
    <scope>NUCLEOTIDE SEQUENCE [LARGE SCALE GENOMIC DNA]</scope>
    <source>
        <strain evidence="3 4">PY_sf001</strain>
    </source>
</reference>
<evidence type="ECO:0000256" key="2">
    <source>
        <dbReference type="SAM" id="SignalP"/>
    </source>
</evidence>
<dbReference type="EMBL" id="NEDP02005113">
    <property type="protein sequence ID" value="OWF43408.1"/>
    <property type="molecule type" value="Genomic_DNA"/>
</dbReference>
<dbReference type="Proteomes" id="UP000242188">
    <property type="component" value="Unassembled WGS sequence"/>
</dbReference>
<protein>
    <submittedName>
        <fullName evidence="3">Uncharacterized protein</fullName>
    </submittedName>
</protein>
<dbReference type="OrthoDB" id="6052393at2759"/>
<feature type="signal peptide" evidence="2">
    <location>
        <begin position="1"/>
        <end position="20"/>
    </location>
</feature>
<proteinExistence type="predicted"/>
<keyword evidence="4" id="KW-1185">Reference proteome</keyword>
<name>A0A210Q3S4_MIZYE</name>